<gene>
    <name evidence="1" type="ORF">J0A68_09485</name>
</gene>
<evidence type="ECO:0000313" key="2">
    <source>
        <dbReference type="Proteomes" id="UP000664317"/>
    </source>
</evidence>
<keyword evidence="2" id="KW-1185">Reference proteome</keyword>
<dbReference type="Proteomes" id="UP000664317">
    <property type="component" value="Unassembled WGS sequence"/>
</dbReference>
<comment type="caution">
    <text evidence="1">The sequence shown here is derived from an EMBL/GenBank/DDBJ whole genome shotgun (WGS) entry which is preliminary data.</text>
</comment>
<dbReference type="InterPro" id="IPR041055">
    <property type="entry name" value="Kinase-PolyVal"/>
</dbReference>
<organism evidence="1 2">
    <name type="scientific">Algoriphagus oliviformis</name>
    <dbReference type="NCBI Taxonomy" id="2811231"/>
    <lineage>
        <taxon>Bacteria</taxon>
        <taxon>Pseudomonadati</taxon>
        <taxon>Bacteroidota</taxon>
        <taxon>Cytophagia</taxon>
        <taxon>Cytophagales</taxon>
        <taxon>Cyclobacteriaceae</taxon>
        <taxon>Algoriphagus</taxon>
    </lineage>
</organism>
<dbReference type="Pfam" id="PF18762">
    <property type="entry name" value="Kinase-PolyVal"/>
    <property type="match status" value="1"/>
</dbReference>
<protein>
    <submittedName>
        <fullName evidence="1">Uncharacterized protein</fullName>
    </submittedName>
</protein>
<name>A0ABS3C2K7_9BACT</name>
<accession>A0ABS3C2K7</accession>
<reference evidence="1 2" key="1">
    <citation type="submission" date="2021-03" db="EMBL/GenBank/DDBJ databases">
        <title>novel species isolated from a fishpond in China.</title>
        <authorList>
            <person name="Lu H."/>
            <person name="Cai Z."/>
        </authorList>
    </citation>
    <scope>NUCLEOTIDE SEQUENCE [LARGE SCALE GENOMIC DNA]</scope>
    <source>
        <strain evidence="1 2">H41</strain>
    </source>
</reference>
<evidence type="ECO:0000313" key="1">
    <source>
        <dbReference type="EMBL" id="MBN7811188.1"/>
    </source>
</evidence>
<proteinExistence type="predicted"/>
<dbReference type="EMBL" id="JAFKCT010000003">
    <property type="protein sequence ID" value="MBN7811188.1"/>
    <property type="molecule type" value="Genomic_DNA"/>
</dbReference>
<sequence>MFASRNGLWIDDIDLSQYISEGAEQRVFLKDSDHVIKLNDGVCSPERMFCFSLTQCSI</sequence>